<organism evidence="1 2">
    <name type="scientific">Paracoccus sulfuroxidans</name>
    <dbReference type="NCBI Taxonomy" id="384678"/>
    <lineage>
        <taxon>Bacteria</taxon>
        <taxon>Pseudomonadati</taxon>
        <taxon>Pseudomonadota</taxon>
        <taxon>Alphaproteobacteria</taxon>
        <taxon>Rhodobacterales</taxon>
        <taxon>Paracoccaceae</taxon>
        <taxon>Paracoccus</taxon>
    </lineage>
</organism>
<protein>
    <submittedName>
        <fullName evidence="1">Putative RecA/RadA family phage recombinase</fullName>
    </submittedName>
</protein>
<dbReference type="OrthoDB" id="5365964at2"/>
<dbReference type="InterPro" id="IPR011231">
    <property type="entry name" value="Phage_VT1-Sakai_H0018"/>
</dbReference>
<comment type="caution">
    <text evidence="1">The sequence shown here is derived from an EMBL/GenBank/DDBJ whole genome shotgun (WGS) entry which is preliminary data.</text>
</comment>
<dbReference type="AlphaFoldDB" id="A0A562NQ23"/>
<reference evidence="1 2" key="1">
    <citation type="journal article" date="2015" name="Stand. Genomic Sci.">
        <title>Genomic Encyclopedia of Bacterial and Archaeal Type Strains, Phase III: the genomes of soil and plant-associated and newly described type strains.</title>
        <authorList>
            <person name="Whitman W.B."/>
            <person name="Woyke T."/>
            <person name="Klenk H.P."/>
            <person name="Zhou Y."/>
            <person name="Lilburn T.G."/>
            <person name="Beck B.J."/>
            <person name="De Vos P."/>
            <person name="Vandamme P."/>
            <person name="Eisen J.A."/>
            <person name="Garrity G."/>
            <person name="Hugenholtz P."/>
            <person name="Kyrpides N.C."/>
        </authorList>
    </citation>
    <scope>NUCLEOTIDE SEQUENCE [LARGE SCALE GENOMIC DNA]</scope>
    <source>
        <strain evidence="1 2">CGMCC 1.5364</strain>
    </source>
</reference>
<dbReference type="Pfam" id="PF09956">
    <property type="entry name" value="Phage_cement_2"/>
    <property type="match status" value="1"/>
</dbReference>
<sequence length="116" mass="11268">MKTYLQKGTSVSIPAPKAISSGDLVVAGVLAGVAGHDATVGAPVEVHLEGVYRLGKVSAQAWTVGQAIYVTPVSGLCTNAPAAGAVFLGAAIEAAANPSGTGVVRLNGAAPAAVFA</sequence>
<accession>A0A562NQ23</accession>
<proteinExistence type="predicted"/>
<dbReference type="EMBL" id="VLKU01000005">
    <property type="protein sequence ID" value="TWI34307.1"/>
    <property type="molecule type" value="Genomic_DNA"/>
</dbReference>
<evidence type="ECO:0000313" key="1">
    <source>
        <dbReference type="EMBL" id="TWI34307.1"/>
    </source>
</evidence>
<dbReference type="RefSeq" id="WP_145397648.1">
    <property type="nucleotide sequence ID" value="NZ_VLKU01000005.1"/>
</dbReference>
<evidence type="ECO:0000313" key="2">
    <source>
        <dbReference type="Proteomes" id="UP000316225"/>
    </source>
</evidence>
<keyword evidence="2" id="KW-1185">Reference proteome</keyword>
<gene>
    <name evidence="1" type="ORF">IQ24_01822</name>
</gene>
<name>A0A562NQ23_9RHOB</name>
<dbReference type="Proteomes" id="UP000316225">
    <property type="component" value="Unassembled WGS sequence"/>
</dbReference>
<dbReference type="PIRSF" id="PIRSF030771">
    <property type="entry name" value="UCP030771"/>
    <property type="match status" value="1"/>
</dbReference>